<dbReference type="AlphaFoldDB" id="A0A4Y7JRW0"/>
<feature type="compositionally biased region" description="Polar residues" evidence="1">
    <location>
        <begin position="67"/>
        <end position="79"/>
    </location>
</feature>
<dbReference type="EMBL" id="CM010719">
    <property type="protein sequence ID" value="RZC62548.1"/>
    <property type="molecule type" value="Genomic_DNA"/>
</dbReference>
<proteinExistence type="predicted"/>
<sequence>MSRITGVDSPKVGSEGGLFQCHGIPLCAFSGKGETNCITTDHLTTRPRISPKRKQHYHIIELEISKRQASSAGHSTDSSVHLDKQLAGGAQNGLQNGKSRILIQEGKRVREQCYEYEKRRGKT</sequence>
<keyword evidence="3" id="KW-1185">Reference proteome</keyword>
<evidence type="ECO:0000256" key="1">
    <source>
        <dbReference type="SAM" id="MobiDB-lite"/>
    </source>
</evidence>
<name>A0A4Y7JRW0_PAPSO</name>
<evidence type="ECO:0000313" key="3">
    <source>
        <dbReference type="Proteomes" id="UP000316621"/>
    </source>
</evidence>
<feature type="region of interest" description="Disordered" evidence="1">
    <location>
        <begin position="65"/>
        <end position="99"/>
    </location>
</feature>
<reference evidence="2 3" key="1">
    <citation type="journal article" date="2018" name="Science">
        <title>The opium poppy genome and morphinan production.</title>
        <authorList>
            <person name="Guo L."/>
            <person name="Winzer T."/>
            <person name="Yang X."/>
            <person name="Li Y."/>
            <person name="Ning Z."/>
            <person name="He Z."/>
            <person name="Teodor R."/>
            <person name="Lu Y."/>
            <person name="Bowser T.A."/>
            <person name="Graham I.A."/>
            <person name="Ye K."/>
        </authorList>
    </citation>
    <scope>NUCLEOTIDE SEQUENCE [LARGE SCALE GENOMIC DNA]</scope>
    <source>
        <strain evidence="3">cv. HN1</strain>
        <tissue evidence="2">Leaves</tissue>
    </source>
</reference>
<dbReference type="Gramene" id="RZC62548">
    <property type="protein sequence ID" value="RZC62548"/>
    <property type="gene ID" value="C5167_024301"/>
</dbReference>
<dbReference type="Proteomes" id="UP000316621">
    <property type="component" value="Chromosome 5"/>
</dbReference>
<protein>
    <submittedName>
        <fullName evidence="2">Uncharacterized protein</fullName>
    </submittedName>
</protein>
<evidence type="ECO:0000313" key="2">
    <source>
        <dbReference type="EMBL" id="RZC62548.1"/>
    </source>
</evidence>
<gene>
    <name evidence="2" type="ORF">C5167_024301</name>
</gene>
<accession>A0A4Y7JRW0</accession>
<organism evidence="2 3">
    <name type="scientific">Papaver somniferum</name>
    <name type="common">Opium poppy</name>
    <dbReference type="NCBI Taxonomy" id="3469"/>
    <lineage>
        <taxon>Eukaryota</taxon>
        <taxon>Viridiplantae</taxon>
        <taxon>Streptophyta</taxon>
        <taxon>Embryophyta</taxon>
        <taxon>Tracheophyta</taxon>
        <taxon>Spermatophyta</taxon>
        <taxon>Magnoliopsida</taxon>
        <taxon>Ranunculales</taxon>
        <taxon>Papaveraceae</taxon>
        <taxon>Papaveroideae</taxon>
        <taxon>Papaver</taxon>
    </lineage>
</organism>